<protein>
    <submittedName>
        <fullName evidence="1">Uncharacterized protein</fullName>
    </submittedName>
</protein>
<organism evidence="1">
    <name type="scientific">Zea mays</name>
    <name type="common">Maize</name>
    <dbReference type="NCBI Taxonomy" id="4577"/>
    <lineage>
        <taxon>Eukaryota</taxon>
        <taxon>Viridiplantae</taxon>
        <taxon>Streptophyta</taxon>
        <taxon>Embryophyta</taxon>
        <taxon>Tracheophyta</taxon>
        <taxon>Spermatophyta</taxon>
        <taxon>Magnoliopsida</taxon>
        <taxon>Liliopsida</taxon>
        <taxon>Poales</taxon>
        <taxon>Poaceae</taxon>
        <taxon>PACMAD clade</taxon>
        <taxon>Panicoideae</taxon>
        <taxon>Andropogonodae</taxon>
        <taxon>Andropogoneae</taxon>
        <taxon>Tripsacinae</taxon>
        <taxon>Zea</taxon>
    </lineage>
</organism>
<dbReference type="GeneID" id="100278533"/>
<proteinExistence type="evidence at transcript level"/>
<dbReference type="EMBL" id="EU974185">
    <property type="protein sequence ID" value="ACG46303.1"/>
    <property type="molecule type" value="mRNA"/>
</dbReference>
<dbReference type="KEGG" id="zma:100278533"/>
<accession>B6UAC0</accession>
<sequence length="281" mass="30257">MRPCPVPCARCSCSLWRPRHEALRSSRQTPVLLCRAACPAFFSLHAGARPADRSSKLQPWRVLAPSSLLAGSPCRAPLRAELSAAAFLSPSSSSRAVQLLLPPPGVLPVPCALPISQFQLPHAQLLLLPSRPGSCSAIASSSLSSARGLLQSVARPACPVCTPRSLVVAFCFLVARSVLLFLRVLPRSSLFSSPPSRYRARETARSQYQVRDAHVGHGKTLCVLVSELALVMAFGTVPCFFSTHVLLLAVATAVKSSESFNLPITSWSVVDFLFVMVQHCY</sequence>
<reference evidence="1" key="1">
    <citation type="journal article" date="2009" name="Plant Mol. Biol.">
        <title>Insights into corn genes derived from large-scale cDNA sequencing.</title>
        <authorList>
            <person name="Alexandrov N.N."/>
            <person name="Brover V.V."/>
            <person name="Freidin S."/>
            <person name="Troukhan M.E."/>
            <person name="Tatarinova T.V."/>
            <person name="Zhang H."/>
            <person name="Swaller T.J."/>
            <person name="Lu Y.P."/>
            <person name="Bouck J."/>
            <person name="Flavell R.B."/>
            <person name="Feldmann K.A."/>
        </authorList>
    </citation>
    <scope>NUCLEOTIDE SEQUENCE</scope>
</reference>
<evidence type="ECO:0000313" key="1">
    <source>
        <dbReference type="EMBL" id="ACG46303.1"/>
    </source>
</evidence>
<name>B6UAC0_MAIZE</name>
<dbReference type="AlphaFoldDB" id="B6UAC0"/>